<name>S8DTL8_FOMSC</name>
<reference evidence="5 6" key="1">
    <citation type="journal article" date="2012" name="Science">
        <title>The Paleozoic origin of enzymatic lignin decomposition reconstructed from 31 fungal genomes.</title>
        <authorList>
            <person name="Floudas D."/>
            <person name="Binder M."/>
            <person name="Riley R."/>
            <person name="Barry K."/>
            <person name="Blanchette R.A."/>
            <person name="Henrissat B."/>
            <person name="Martinez A.T."/>
            <person name="Otillar R."/>
            <person name="Spatafora J.W."/>
            <person name="Yadav J.S."/>
            <person name="Aerts A."/>
            <person name="Benoit I."/>
            <person name="Boyd A."/>
            <person name="Carlson A."/>
            <person name="Copeland A."/>
            <person name="Coutinho P.M."/>
            <person name="de Vries R.P."/>
            <person name="Ferreira P."/>
            <person name="Findley K."/>
            <person name="Foster B."/>
            <person name="Gaskell J."/>
            <person name="Glotzer D."/>
            <person name="Gorecki P."/>
            <person name="Heitman J."/>
            <person name="Hesse C."/>
            <person name="Hori C."/>
            <person name="Igarashi K."/>
            <person name="Jurgens J.A."/>
            <person name="Kallen N."/>
            <person name="Kersten P."/>
            <person name="Kohler A."/>
            <person name="Kuees U."/>
            <person name="Kumar T.K.A."/>
            <person name="Kuo A."/>
            <person name="LaButti K."/>
            <person name="Larrondo L.F."/>
            <person name="Lindquist E."/>
            <person name="Ling A."/>
            <person name="Lombard V."/>
            <person name="Lucas S."/>
            <person name="Lundell T."/>
            <person name="Martin R."/>
            <person name="McLaughlin D.J."/>
            <person name="Morgenstern I."/>
            <person name="Morin E."/>
            <person name="Murat C."/>
            <person name="Nagy L.G."/>
            <person name="Nolan M."/>
            <person name="Ohm R.A."/>
            <person name="Patyshakuliyeva A."/>
            <person name="Rokas A."/>
            <person name="Ruiz-Duenas F.J."/>
            <person name="Sabat G."/>
            <person name="Salamov A."/>
            <person name="Samejima M."/>
            <person name="Schmutz J."/>
            <person name="Slot J.C."/>
            <person name="St John F."/>
            <person name="Stenlid J."/>
            <person name="Sun H."/>
            <person name="Sun S."/>
            <person name="Syed K."/>
            <person name="Tsang A."/>
            <person name="Wiebenga A."/>
            <person name="Young D."/>
            <person name="Pisabarro A."/>
            <person name="Eastwood D.C."/>
            <person name="Martin F."/>
            <person name="Cullen D."/>
            <person name="Grigoriev I.V."/>
            <person name="Hibbett D.S."/>
        </authorList>
    </citation>
    <scope>NUCLEOTIDE SEQUENCE</scope>
    <source>
        <strain evidence="6">FP-58527</strain>
    </source>
</reference>
<dbReference type="EMBL" id="KE504197">
    <property type="protein sequence ID" value="EPS95952.1"/>
    <property type="molecule type" value="Genomic_DNA"/>
</dbReference>
<dbReference type="Gene3D" id="3.30.428.10">
    <property type="entry name" value="HIT-like"/>
    <property type="match status" value="1"/>
</dbReference>
<dbReference type="PROSITE" id="PS51084">
    <property type="entry name" value="HIT_2"/>
    <property type="match status" value="1"/>
</dbReference>
<dbReference type="InterPro" id="IPR036265">
    <property type="entry name" value="HIT-like_sf"/>
</dbReference>
<keyword evidence="6" id="KW-1185">Reference proteome</keyword>
<dbReference type="GO" id="GO:0016787">
    <property type="term" value="F:hydrolase activity"/>
    <property type="evidence" value="ECO:0007669"/>
    <property type="project" value="UniProtKB-KW"/>
</dbReference>
<organism evidence="5 6">
    <name type="scientific">Fomitopsis schrenkii</name>
    <name type="common">Brown rot fungus</name>
    <dbReference type="NCBI Taxonomy" id="2126942"/>
    <lineage>
        <taxon>Eukaryota</taxon>
        <taxon>Fungi</taxon>
        <taxon>Dikarya</taxon>
        <taxon>Basidiomycota</taxon>
        <taxon>Agaricomycotina</taxon>
        <taxon>Agaricomycetes</taxon>
        <taxon>Polyporales</taxon>
        <taxon>Fomitopsis</taxon>
    </lineage>
</organism>
<dbReference type="PANTHER" id="PTHR12486:SF5">
    <property type="entry name" value="ADENOSINE 5'-MONOPHOSPHORAMIDASE HINT3"/>
    <property type="match status" value="1"/>
</dbReference>
<protein>
    <recommendedName>
        <fullName evidence="4">HIT domain-containing protein</fullName>
    </recommendedName>
</protein>
<feature type="short sequence motif" description="Histidine triad motif" evidence="3">
    <location>
        <begin position="93"/>
        <end position="97"/>
    </location>
</feature>
<feature type="domain" description="HIT" evidence="4">
    <location>
        <begin position="1"/>
        <end position="112"/>
    </location>
</feature>
<accession>S8DTL8</accession>
<dbReference type="InParanoid" id="S8DTL8"/>
<evidence type="ECO:0000259" key="4">
    <source>
        <dbReference type="PROSITE" id="PS51084"/>
    </source>
</evidence>
<evidence type="ECO:0000313" key="6">
    <source>
        <dbReference type="Proteomes" id="UP000015241"/>
    </source>
</evidence>
<keyword evidence="1" id="KW-0547">Nucleotide-binding</keyword>
<dbReference type="Pfam" id="PF11969">
    <property type="entry name" value="DcpS_C"/>
    <property type="match status" value="1"/>
</dbReference>
<dbReference type="InterPro" id="IPR011146">
    <property type="entry name" value="HIT-like"/>
</dbReference>
<dbReference type="SUPFAM" id="SSF54197">
    <property type="entry name" value="HIT-like"/>
    <property type="match status" value="1"/>
</dbReference>
<dbReference type="PANTHER" id="PTHR12486">
    <property type="entry name" value="APRATAXIN-RELATED"/>
    <property type="match status" value="1"/>
</dbReference>
<proteinExistence type="predicted"/>
<keyword evidence="2" id="KW-0378">Hydrolase</keyword>
<evidence type="ECO:0000256" key="2">
    <source>
        <dbReference type="ARBA" id="ARBA00022801"/>
    </source>
</evidence>
<dbReference type="STRING" id="743788.S8DTL8"/>
<dbReference type="eggNOG" id="KOG4359">
    <property type="taxonomic scope" value="Eukaryota"/>
</dbReference>
<dbReference type="OrthoDB" id="1915375at2759"/>
<dbReference type="GO" id="GO:0000166">
    <property type="term" value="F:nucleotide binding"/>
    <property type="evidence" value="ECO:0007669"/>
    <property type="project" value="UniProtKB-KW"/>
</dbReference>
<evidence type="ECO:0000256" key="1">
    <source>
        <dbReference type="ARBA" id="ARBA00022741"/>
    </source>
</evidence>
<feature type="non-terminal residue" evidence="5">
    <location>
        <position position="1"/>
    </location>
</feature>
<gene>
    <name evidence="5" type="ORF">FOMPIDRAFT_10926</name>
</gene>
<sequence>CIFCGADRALGFDVVWEVNGSYTVFTDRNPASTHHLLVIPKVHIDNVKSLTVNDAATVRRMAEIGHHILDELKVPATSRRLGFHIPPFFSVNHLHMHVQGLPYRSLLRDLKYHVSAGNRGHGKGLSWFCEAGQAVCILEKGGLIGIFPC</sequence>
<dbReference type="AlphaFoldDB" id="S8DTL8"/>
<dbReference type="Proteomes" id="UP000015241">
    <property type="component" value="Unassembled WGS sequence"/>
</dbReference>
<dbReference type="HOGENOM" id="CLU_056776_4_1_1"/>
<feature type="non-terminal residue" evidence="5">
    <location>
        <position position="149"/>
    </location>
</feature>
<evidence type="ECO:0000256" key="3">
    <source>
        <dbReference type="PROSITE-ProRule" id="PRU00464"/>
    </source>
</evidence>
<evidence type="ECO:0000313" key="5">
    <source>
        <dbReference type="EMBL" id="EPS95952.1"/>
    </source>
</evidence>